<keyword evidence="1" id="KW-1133">Transmembrane helix</keyword>
<keyword evidence="1" id="KW-0812">Transmembrane</keyword>
<accession>A0A2K8SXX8</accession>
<evidence type="ECO:0000256" key="1">
    <source>
        <dbReference type="SAM" id="Phobius"/>
    </source>
</evidence>
<dbReference type="KEGG" id="nfl:COO91_06209"/>
<feature type="transmembrane region" description="Helical" evidence="1">
    <location>
        <begin position="6"/>
        <end position="27"/>
    </location>
</feature>
<protein>
    <submittedName>
        <fullName evidence="2">Uncharacterized protein</fullName>
    </submittedName>
</protein>
<sequence length="57" mass="6491">MIYSAALIIADILVIWVANNCVAIIYWSDFDTKLNSYALIKTIKLNSNELKSIFVPR</sequence>
<keyword evidence="3" id="KW-1185">Reference proteome</keyword>
<proteinExistence type="predicted"/>
<dbReference type="AlphaFoldDB" id="A0A2K8SXX8"/>
<name>A0A2K8SXX8_9NOSO</name>
<keyword evidence="1" id="KW-0472">Membrane</keyword>
<evidence type="ECO:0000313" key="2">
    <source>
        <dbReference type="EMBL" id="AUB40203.1"/>
    </source>
</evidence>
<organism evidence="2 3">
    <name type="scientific">Nostoc flagelliforme CCNUN1</name>
    <dbReference type="NCBI Taxonomy" id="2038116"/>
    <lineage>
        <taxon>Bacteria</taxon>
        <taxon>Bacillati</taxon>
        <taxon>Cyanobacteriota</taxon>
        <taxon>Cyanophyceae</taxon>
        <taxon>Nostocales</taxon>
        <taxon>Nostocaceae</taxon>
        <taxon>Nostoc</taxon>
    </lineage>
</organism>
<dbReference type="EMBL" id="CP024785">
    <property type="protein sequence ID" value="AUB40203.1"/>
    <property type="molecule type" value="Genomic_DNA"/>
</dbReference>
<reference evidence="2 3" key="1">
    <citation type="submission" date="2017-11" db="EMBL/GenBank/DDBJ databases">
        <title>Complete genome of a free-living desiccation-tolerant cyanobacterium and its photosynthetic adaptation to extreme terrestrial habitat.</title>
        <authorList>
            <person name="Shang J."/>
        </authorList>
    </citation>
    <scope>NUCLEOTIDE SEQUENCE [LARGE SCALE GENOMIC DNA]</scope>
    <source>
        <strain evidence="2 3">CCNUN1</strain>
    </source>
</reference>
<evidence type="ECO:0000313" key="3">
    <source>
        <dbReference type="Proteomes" id="UP000232003"/>
    </source>
</evidence>
<dbReference type="Proteomes" id="UP000232003">
    <property type="component" value="Chromosome"/>
</dbReference>
<gene>
    <name evidence="2" type="ORF">COO91_06209</name>
</gene>